<accession>A0AB39QHA6</accession>
<dbReference type="AlphaFoldDB" id="A0AB39QHA6"/>
<name>A0AB39QHA6_9ACTN</name>
<feature type="compositionally biased region" description="Basic and acidic residues" evidence="2">
    <location>
        <begin position="77"/>
        <end position="89"/>
    </location>
</feature>
<evidence type="ECO:0008006" key="5">
    <source>
        <dbReference type="Google" id="ProtNLM"/>
    </source>
</evidence>
<organism evidence="3">
    <name type="scientific">Streptomyces sp. R39</name>
    <dbReference type="NCBI Taxonomy" id="3238631"/>
    <lineage>
        <taxon>Bacteria</taxon>
        <taxon>Bacillati</taxon>
        <taxon>Actinomycetota</taxon>
        <taxon>Actinomycetes</taxon>
        <taxon>Kitasatosporales</taxon>
        <taxon>Streptomycetaceae</taxon>
        <taxon>Streptomyces</taxon>
    </lineage>
</organism>
<reference evidence="3" key="1">
    <citation type="submission" date="2024-07" db="EMBL/GenBank/DDBJ databases">
        <authorList>
            <person name="Yu S.T."/>
        </authorList>
    </citation>
    <scope>NUCLEOTIDE SEQUENCE</scope>
    <source>
        <strain evidence="3">R39</strain>
    </source>
</reference>
<sequence length="183" mass="19734">MPSVVGLLEQRELVARRRVDELREEADRIQAELAVAERDWKEWAIARSRVGEVLAPADETGHGHGQADRTAPTADGQAKEASRTPEAAKTKSQVPVWREGLAWSALPADYQRILTVLADRARLGQGPVTCQEMAAAFGMDVVPARVEALRSKAKRLVARGWLAEPAPGRFTPARGVNGPGGGS</sequence>
<proteinExistence type="predicted"/>
<feature type="coiled-coil region" evidence="1">
    <location>
        <begin position="12"/>
        <end position="39"/>
    </location>
</feature>
<dbReference type="RefSeq" id="WP_369221445.1">
    <property type="nucleotide sequence ID" value="NZ_CP163441.1"/>
</dbReference>
<keyword evidence="1" id="KW-0175">Coiled coil</keyword>
<dbReference type="EMBL" id="CP163441">
    <property type="protein sequence ID" value="XDQ43216.1"/>
    <property type="molecule type" value="Genomic_DNA"/>
</dbReference>
<feature type="region of interest" description="Disordered" evidence="2">
    <location>
        <begin position="56"/>
        <end position="93"/>
    </location>
</feature>
<evidence type="ECO:0000256" key="2">
    <source>
        <dbReference type="SAM" id="MobiDB-lite"/>
    </source>
</evidence>
<evidence type="ECO:0000256" key="1">
    <source>
        <dbReference type="SAM" id="Coils"/>
    </source>
</evidence>
<evidence type="ECO:0000313" key="4">
    <source>
        <dbReference type="EMBL" id="XDQ43216.1"/>
    </source>
</evidence>
<protein>
    <recommendedName>
        <fullName evidence="5">MarR family transcriptional regulator</fullName>
    </recommendedName>
</protein>
<gene>
    <name evidence="3" type="ORF">AB5J52_06065</name>
    <name evidence="4" type="ORF">AB5J52_13625</name>
</gene>
<evidence type="ECO:0000313" key="3">
    <source>
        <dbReference type="EMBL" id="XDQ41867.1"/>
    </source>
</evidence>
<dbReference type="EMBL" id="CP163441">
    <property type="protein sequence ID" value="XDQ41867.1"/>
    <property type="molecule type" value="Genomic_DNA"/>
</dbReference>